<dbReference type="AlphaFoldDB" id="A0A9P6M191"/>
<dbReference type="SUPFAM" id="SSF53335">
    <property type="entry name" value="S-adenosyl-L-methionine-dependent methyltransferases"/>
    <property type="match status" value="1"/>
</dbReference>
<dbReference type="OrthoDB" id="2437721at2759"/>
<keyword evidence="2" id="KW-1185">Reference proteome</keyword>
<evidence type="ECO:0000313" key="1">
    <source>
        <dbReference type="EMBL" id="KAF9959182.1"/>
    </source>
</evidence>
<organism evidence="1 2">
    <name type="scientific">Modicella reniformis</name>
    <dbReference type="NCBI Taxonomy" id="1440133"/>
    <lineage>
        <taxon>Eukaryota</taxon>
        <taxon>Fungi</taxon>
        <taxon>Fungi incertae sedis</taxon>
        <taxon>Mucoromycota</taxon>
        <taxon>Mortierellomycotina</taxon>
        <taxon>Mortierellomycetes</taxon>
        <taxon>Mortierellales</taxon>
        <taxon>Mortierellaceae</taxon>
        <taxon>Modicella</taxon>
    </lineage>
</organism>
<dbReference type="EMBL" id="JAAAHW010006521">
    <property type="protein sequence ID" value="KAF9959182.1"/>
    <property type="molecule type" value="Genomic_DNA"/>
</dbReference>
<proteinExistence type="predicted"/>
<evidence type="ECO:0000313" key="2">
    <source>
        <dbReference type="Proteomes" id="UP000749646"/>
    </source>
</evidence>
<dbReference type="Proteomes" id="UP000749646">
    <property type="component" value="Unassembled WGS sequence"/>
</dbReference>
<name>A0A9P6M191_9FUNG</name>
<feature type="non-terminal residue" evidence="1">
    <location>
        <position position="231"/>
    </location>
</feature>
<dbReference type="PANTHER" id="PTHR43861">
    <property type="entry name" value="TRANS-ACONITATE 2-METHYLTRANSFERASE-RELATED"/>
    <property type="match status" value="1"/>
</dbReference>
<evidence type="ECO:0008006" key="3">
    <source>
        <dbReference type="Google" id="ProtNLM"/>
    </source>
</evidence>
<comment type="caution">
    <text evidence="1">The sequence shown here is derived from an EMBL/GenBank/DDBJ whole genome shotgun (WGS) entry which is preliminary data.</text>
</comment>
<gene>
    <name evidence="1" type="ORF">BGZ65_000738</name>
</gene>
<dbReference type="InterPro" id="IPR029063">
    <property type="entry name" value="SAM-dependent_MTases_sf"/>
</dbReference>
<sequence length="231" mass="25575">MSDYQSLNNAHFNSTAGDYDSSPQAKEMTEHACGAVLQEFTALTSEEHVKNASVLEFGCGTGLCAFEVASKVKNLLGVDVSEGMLGHLNHKLMTNPENEHIRDKVKTVLYQIKPDAPLPEPEFSQYLAGSEGGFDMIFSNHVMHHIENVQAVVDILAKEMLKKDGNEMSTTKDMQALNNEHFNNTAQDYDKLPQVKEFTKRAAEVIVQEFIDSTNEEHVKNAIVLDLGCGT</sequence>
<reference evidence="1" key="1">
    <citation type="journal article" date="2020" name="Fungal Divers.">
        <title>Resolving the Mortierellaceae phylogeny through synthesis of multi-gene phylogenetics and phylogenomics.</title>
        <authorList>
            <person name="Vandepol N."/>
            <person name="Liber J."/>
            <person name="Desiro A."/>
            <person name="Na H."/>
            <person name="Kennedy M."/>
            <person name="Barry K."/>
            <person name="Grigoriev I.V."/>
            <person name="Miller A.N."/>
            <person name="O'Donnell K."/>
            <person name="Stajich J.E."/>
            <person name="Bonito G."/>
        </authorList>
    </citation>
    <scope>NUCLEOTIDE SEQUENCE</scope>
    <source>
        <strain evidence="1">MES-2147</strain>
    </source>
</reference>
<protein>
    <recommendedName>
        <fullName evidence="3">Methyltransferase domain-containing protein</fullName>
    </recommendedName>
</protein>
<dbReference type="Gene3D" id="3.40.50.150">
    <property type="entry name" value="Vaccinia Virus protein VP39"/>
    <property type="match status" value="1"/>
</dbReference>
<accession>A0A9P6M191</accession>
<dbReference type="Pfam" id="PF13489">
    <property type="entry name" value="Methyltransf_23"/>
    <property type="match status" value="1"/>
</dbReference>
<dbReference type="CDD" id="cd02440">
    <property type="entry name" value="AdoMet_MTases"/>
    <property type="match status" value="1"/>
</dbReference>